<sequence>MDYFWTIPNGSMDFSPAKPYPSVVMTWIRFLGLSGHMCKKKILWEIGEMVEKVVKLDLTTDNKARGRYACMAVYVNLEKPLISKVLINGNIQRIEYESLPQNKSSKKESVDTDTTAETDSFGPWMLVEWKIQRQSRELQNLGKNNRGEKLSGSRFKALNVLDKEKEISHLVKEGTAEANFKGNNYFSDTAKQVRSEKTVDPSLDLGSTGAGAVAGPETHNIATQVLSKNSAISGVKVQFNLAFEWPQGAGVLMNEEVLDPAKHSAVIFKDKNSPFSHRFPIKQNFESMGASSSNDKKIGGKINIGRGGRKPNNALRGRGT</sequence>
<evidence type="ECO:0000256" key="1">
    <source>
        <dbReference type="SAM" id="MobiDB-lite"/>
    </source>
</evidence>
<comment type="caution">
    <text evidence="2">The sequence shown here is derived from an EMBL/GenBank/DDBJ whole genome shotgun (WGS) entry which is preliminary data.</text>
</comment>
<dbReference type="InterPro" id="IPR040256">
    <property type="entry name" value="At4g02000-like"/>
</dbReference>
<evidence type="ECO:0000313" key="3">
    <source>
        <dbReference type="Proteomes" id="UP000701853"/>
    </source>
</evidence>
<dbReference type="PANTHER" id="PTHR31286">
    <property type="entry name" value="GLYCINE-RICH CELL WALL STRUCTURAL PROTEIN 1.8-LIKE"/>
    <property type="match status" value="1"/>
</dbReference>
<accession>A0A8J6CHC4</accession>
<evidence type="ECO:0000313" key="2">
    <source>
        <dbReference type="EMBL" id="KAG8472599.1"/>
    </source>
</evidence>
<feature type="region of interest" description="Disordered" evidence="1">
    <location>
        <begin position="286"/>
        <end position="320"/>
    </location>
</feature>
<keyword evidence="3" id="KW-1185">Reference proteome</keyword>
<dbReference type="Proteomes" id="UP000701853">
    <property type="component" value="Chromosome 13"/>
</dbReference>
<proteinExistence type="predicted"/>
<name>A0A8J6CHC4_9ROSI</name>
<protein>
    <recommendedName>
        <fullName evidence="4">DUF4283 domain-containing protein</fullName>
    </recommendedName>
</protein>
<dbReference type="AlphaFoldDB" id="A0A8J6CHC4"/>
<gene>
    <name evidence="2" type="ORF">CXB51_034409</name>
</gene>
<dbReference type="PANTHER" id="PTHR31286:SF173">
    <property type="entry name" value="DUF4283 DOMAIN-CONTAINING PROTEIN"/>
    <property type="match status" value="1"/>
</dbReference>
<organism evidence="2 3">
    <name type="scientific">Gossypium anomalum</name>
    <dbReference type="NCBI Taxonomy" id="47600"/>
    <lineage>
        <taxon>Eukaryota</taxon>
        <taxon>Viridiplantae</taxon>
        <taxon>Streptophyta</taxon>
        <taxon>Embryophyta</taxon>
        <taxon>Tracheophyta</taxon>
        <taxon>Spermatophyta</taxon>
        <taxon>Magnoliopsida</taxon>
        <taxon>eudicotyledons</taxon>
        <taxon>Gunneridae</taxon>
        <taxon>Pentapetalae</taxon>
        <taxon>rosids</taxon>
        <taxon>malvids</taxon>
        <taxon>Malvales</taxon>
        <taxon>Malvaceae</taxon>
        <taxon>Malvoideae</taxon>
        <taxon>Gossypium</taxon>
    </lineage>
</organism>
<dbReference type="EMBL" id="JAHUZN010000013">
    <property type="protein sequence ID" value="KAG8472599.1"/>
    <property type="molecule type" value="Genomic_DNA"/>
</dbReference>
<dbReference type="OrthoDB" id="1926761at2759"/>
<reference evidence="2 3" key="1">
    <citation type="journal article" date="2021" name="bioRxiv">
        <title>The Gossypium anomalum genome as a resource for cotton improvement and evolutionary analysis of hybrid incompatibility.</title>
        <authorList>
            <person name="Grover C.E."/>
            <person name="Yuan D."/>
            <person name="Arick M.A."/>
            <person name="Miller E.R."/>
            <person name="Hu G."/>
            <person name="Peterson D.G."/>
            <person name="Wendel J.F."/>
            <person name="Udall J.A."/>
        </authorList>
    </citation>
    <scope>NUCLEOTIDE SEQUENCE [LARGE SCALE GENOMIC DNA]</scope>
    <source>
        <strain evidence="2">JFW-Udall</strain>
        <tissue evidence="2">Leaf</tissue>
    </source>
</reference>
<evidence type="ECO:0008006" key="4">
    <source>
        <dbReference type="Google" id="ProtNLM"/>
    </source>
</evidence>